<name>X2H833_9GAMM</name>
<evidence type="ECO:0000256" key="4">
    <source>
        <dbReference type="ARBA" id="ARBA00022989"/>
    </source>
</evidence>
<comment type="caution">
    <text evidence="10">The sequence shown here is derived from an EMBL/GenBank/DDBJ whole genome shotgun (WGS) entry which is preliminary data.</text>
</comment>
<evidence type="ECO:0000256" key="7">
    <source>
        <dbReference type="ARBA" id="ARBA00023211"/>
    </source>
</evidence>
<comment type="function">
    <text evidence="8">Probably functions as a manganese efflux pump.</text>
</comment>
<evidence type="ECO:0000256" key="6">
    <source>
        <dbReference type="ARBA" id="ARBA00023136"/>
    </source>
</evidence>
<dbReference type="OrthoDB" id="9811590at2"/>
<gene>
    <name evidence="8" type="primary">mntP</name>
    <name evidence="11" type="ORF">B6C91_01460</name>
    <name evidence="10" type="ORF">B6D08_00745</name>
</gene>
<evidence type="ECO:0000256" key="8">
    <source>
        <dbReference type="HAMAP-Rule" id="MF_01521"/>
    </source>
</evidence>
<dbReference type="eggNOG" id="COG1971">
    <property type="taxonomic scope" value="Bacteria"/>
</dbReference>
<feature type="transmembrane region" description="Helical" evidence="8">
    <location>
        <begin position="137"/>
        <end position="158"/>
    </location>
</feature>
<dbReference type="AlphaFoldDB" id="X2H833"/>
<dbReference type="PANTHER" id="PTHR35529:SF1">
    <property type="entry name" value="MANGANESE EFFLUX PUMP MNTP-RELATED"/>
    <property type="match status" value="1"/>
</dbReference>
<dbReference type="PANTHER" id="PTHR35529">
    <property type="entry name" value="MANGANESE EFFLUX PUMP MNTP-RELATED"/>
    <property type="match status" value="1"/>
</dbReference>
<reference evidence="12 13" key="1">
    <citation type="submission" date="2017-03" db="EMBL/GenBank/DDBJ databases">
        <title>Comparative genomics of honeybee gut symbionts reveal geographically distinct and subgroup specific antibiotic resistance.</title>
        <authorList>
            <person name="Ludvigsen J."/>
            <person name="Porcellato D."/>
            <person name="Labee-Lund T.M."/>
            <person name="Amdam G.V."/>
            <person name="Rudi K."/>
        </authorList>
    </citation>
    <scope>NUCLEOTIDE SEQUENCE [LARGE SCALE GENOMIC DNA]</scope>
    <source>
        <strain evidence="10 13">A-7-12</strain>
        <strain evidence="11 12">A-9-12</strain>
    </source>
</reference>
<keyword evidence="12" id="KW-1185">Reference proteome</keyword>
<keyword evidence="1 8" id="KW-0813">Transport</keyword>
<dbReference type="EMBL" id="NART01000003">
    <property type="protein sequence ID" value="OTQ11723.1"/>
    <property type="molecule type" value="Genomic_DNA"/>
</dbReference>
<comment type="subcellular location">
    <subcellularLocation>
        <location evidence="8">Cell membrane</location>
        <topology evidence="8">Multi-pass membrane protein</topology>
    </subcellularLocation>
</comment>
<evidence type="ECO:0000256" key="2">
    <source>
        <dbReference type="ARBA" id="ARBA00022475"/>
    </source>
</evidence>
<evidence type="ECO:0000313" key="12">
    <source>
        <dbReference type="Proteomes" id="UP000194800"/>
    </source>
</evidence>
<dbReference type="Proteomes" id="UP000194977">
    <property type="component" value="Unassembled WGS sequence"/>
</dbReference>
<evidence type="ECO:0000256" key="5">
    <source>
        <dbReference type="ARBA" id="ARBA00023065"/>
    </source>
</evidence>
<evidence type="ECO:0000256" key="1">
    <source>
        <dbReference type="ARBA" id="ARBA00022448"/>
    </source>
</evidence>
<keyword evidence="7 8" id="KW-0464">Manganese</keyword>
<feature type="transmembrane region" description="Helical" evidence="8">
    <location>
        <begin position="35"/>
        <end position="59"/>
    </location>
</feature>
<evidence type="ECO:0000256" key="9">
    <source>
        <dbReference type="SAM" id="SignalP"/>
    </source>
</evidence>
<dbReference type="Proteomes" id="UP000194800">
    <property type="component" value="Unassembled WGS sequence"/>
</dbReference>
<feature type="transmembrane region" description="Helical" evidence="8">
    <location>
        <begin position="109"/>
        <end position="130"/>
    </location>
</feature>
<dbReference type="GO" id="GO:0005384">
    <property type="term" value="F:manganese ion transmembrane transporter activity"/>
    <property type="evidence" value="ECO:0007669"/>
    <property type="project" value="UniProtKB-UniRule"/>
</dbReference>
<feature type="transmembrane region" description="Helical" evidence="8">
    <location>
        <begin position="71"/>
        <end position="89"/>
    </location>
</feature>
<feature type="chain" id="PRO_5011431283" description="Putative manganese efflux pump MntP" evidence="9">
    <location>
        <begin position="20"/>
        <end position="192"/>
    </location>
</feature>
<accession>X2H833</accession>
<evidence type="ECO:0000313" key="11">
    <source>
        <dbReference type="EMBL" id="OTQ11723.1"/>
    </source>
</evidence>
<protein>
    <recommendedName>
        <fullName evidence="8">Putative manganese efflux pump MntP</fullName>
    </recommendedName>
</protein>
<dbReference type="InterPro" id="IPR022929">
    <property type="entry name" value="Put_MntP"/>
</dbReference>
<dbReference type="RefSeq" id="WP_025316771.1">
    <property type="nucleotide sequence ID" value="NZ_CAMLAF010000021.1"/>
</dbReference>
<dbReference type="GeneID" id="29851222"/>
<dbReference type="HAMAP" id="MF_01521">
    <property type="entry name" value="MntP_pump"/>
    <property type="match status" value="1"/>
</dbReference>
<dbReference type="GO" id="GO:0005886">
    <property type="term" value="C:plasma membrane"/>
    <property type="evidence" value="ECO:0007669"/>
    <property type="project" value="UniProtKB-SubCell"/>
</dbReference>
<keyword evidence="2 8" id="KW-1003">Cell membrane</keyword>
<dbReference type="KEGG" id="gap:GAPWK_2725"/>
<evidence type="ECO:0000313" key="10">
    <source>
        <dbReference type="EMBL" id="OTQ01422.1"/>
    </source>
</evidence>
<keyword evidence="3 8" id="KW-0812">Transmembrane</keyword>
<feature type="transmembrane region" description="Helical" evidence="8">
    <location>
        <begin position="170"/>
        <end position="187"/>
    </location>
</feature>
<organism evidence="10 13">
    <name type="scientific">Gilliamella apicola</name>
    <dbReference type="NCBI Taxonomy" id="1196095"/>
    <lineage>
        <taxon>Bacteria</taxon>
        <taxon>Pseudomonadati</taxon>
        <taxon>Pseudomonadota</taxon>
        <taxon>Gammaproteobacteria</taxon>
        <taxon>Orbales</taxon>
        <taxon>Orbaceae</taxon>
        <taxon>Gilliamella</taxon>
    </lineage>
</organism>
<proteinExistence type="inferred from homology"/>
<sequence length="192" mass="20609">MSLLAIMLLALAMSSDAFAVALCRGISLKSIPFLGALKIGVLFGIIEAITPLLGWLIGYIALQYIEKWDHWVVFAIMMFLGINMIYNSLKASNEDDQAEEQVSSNKKSFFMLIFTAISTSIDAFAVGIGLAMANVNIYFTASMIGLATCAMVTAGLLLGKKIGCVVGKKAELLGGLVLIFIGVITLYQHLTS</sequence>
<dbReference type="InterPro" id="IPR003810">
    <property type="entry name" value="Mntp/YtaF"/>
</dbReference>
<feature type="signal peptide" evidence="9">
    <location>
        <begin position="1"/>
        <end position="19"/>
    </location>
</feature>
<keyword evidence="4 8" id="KW-1133">Transmembrane helix</keyword>
<keyword evidence="5 8" id="KW-0406">Ion transport</keyword>
<dbReference type="Pfam" id="PF02659">
    <property type="entry name" value="Mntp"/>
    <property type="match status" value="1"/>
</dbReference>
<dbReference type="HOGENOM" id="CLU_096410_0_0_6"/>
<comment type="similarity">
    <text evidence="8">Belongs to the MntP (TC 9.B.29) family.</text>
</comment>
<evidence type="ECO:0000313" key="13">
    <source>
        <dbReference type="Proteomes" id="UP000194977"/>
    </source>
</evidence>
<evidence type="ECO:0000256" key="3">
    <source>
        <dbReference type="ARBA" id="ARBA00022692"/>
    </source>
</evidence>
<dbReference type="EMBL" id="NARP01000002">
    <property type="protein sequence ID" value="OTQ01422.1"/>
    <property type="molecule type" value="Genomic_DNA"/>
</dbReference>
<keyword evidence="6 8" id="KW-0472">Membrane</keyword>
<keyword evidence="9" id="KW-0732">Signal</keyword>